<protein>
    <submittedName>
        <fullName evidence="2">Uncharacterized protein</fullName>
    </submittedName>
</protein>
<dbReference type="EnsemblBacteria" id="AAB84583">
    <property type="protein sequence ID" value="AAB84583"/>
    <property type="gene ID" value="MTH_77"/>
</dbReference>
<evidence type="ECO:0000313" key="3">
    <source>
        <dbReference type="Proteomes" id="UP000005223"/>
    </source>
</evidence>
<dbReference type="EMBL" id="AE000666">
    <property type="protein sequence ID" value="AAB84583.1"/>
    <property type="molecule type" value="Genomic_DNA"/>
</dbReference>
<gene>
    <name evidence="2" type="ordered locus">MTH_77</name>
</gene>
<dbReference type="KEGG" id="mth:MTH_77"/>
<name>O26181_METTH</name>
<dbReference type="PaxDb" id="187420-MTH_77"/>
<organism evidence="2 3">
    <name type="scientific">Methanothermobacter thermautotrophicus (strain ATCC 29096 / DSM 1053 / JCM 10044 / NBRC 100330 / Delta H)</name>
    <name type="common">Methanobacterium thermoautotrophicum</name>
    <dbReference type="NCBI Taxonomy" id="187420"/>
    <lineage>
        <taxon>Archaea</taxon>
        <taxon>Methanobacteriati</taxon>
        <taxon>Methanobacteriota</taxon>
        <taxon>Methanomada group</taxon>
        <taxon>Methanobacteria</taxon>
        <taxon>Methanobacteriales</taxon>
        <taxon>Methanobacteriaceae</taxon>
        <taxon>Methanothermobacter</taxon>
    </lineage>
</organism>
<feature type="transmembrane region" description="Helical" evidence="1">
    <location>
        <begin position="50"/>
        <end position="71"/>
    </location>
</feature>
<keyword evidence="1" id="KW-0812">Transmembrane</keyword>
<keyword evidence="1" id="KW-0472">Membrane</keyword>
<dbReference type="AlphaFoldDB" id="O26181"/>
<dbReference type="PIR" id="H69202">
    <property type="entry name" value="H69202"/>
</dbReference>
<proteinExistence type="predicted"/>
<sequence length="135" mass="15394">MEGFIGLNMAAYATIIAYTGLLNITDDIKKFIIEHQTCILEDVFHGILDIATVAGVTAVMGPLGFISVIVAEGDLILRIRTHYLPQEYWKYISIHRTWIYGYELRSYVGEDHCIHYIEIPKNPDGSLRWEDAAYI</sequence>
<evidence type="ECO:0000256" key="1">
    <source>
        <dbReference type="SAM" id="Phobius"/>
    </source>
</evidence>
<reference evidence="2 3" key="1">
    <citation type="journal article" date="1997" name="J. Bacteriol.">
        <title>Complete genome sequence of Methanobacterium thermoautotrophicum deltaH: functional analysis and comparative genomics.</title>
        <authorList>
            <person name="Smith D.R."/>
            <person name="Doucette-Stamm L.A."/>
            <person name="Deloughery C."/>
            <person name="Lee H.-M."/>
            <person name="Dubois J."/>
            <person name="Aldredge T."/>
            <person name="Bashirzadeh R."/>
            <person name="Blakely D."/>
            <person name="Cook R."/>
            <person name="Gilbert K."/>
            <person name="Harrison D."/>
            <person name="Hoang L."/>
            <person name="Keagle P."/>
            <person name="Lumm W."/>
            <person name="Pothier B."/>
            <person name="Qiu D."/>
            <person name="Spadafora R."/>
            <person name="Vicare R."/>
            <person name="Wang Y."/>
            <person name="Wierzbowski J."/>
            <person name="Gibson R."/>
            <person name="Jiwani N."/>
            <person name="Caruso A."/>
            <person name="Bush D."/>
            <person name="Safer H."/>
            <person name="Patwell D."/>
            <person name="Prabhakar S."/>
            <person name="McDougall S."/>
            <person name="Shimer G."/>
            <person name="Goyal A."/>
            <person name="Pietrovski S."/>
            <person name="Church G.M."/>
            <person name="Daniels C.J."/>
            <person name="Mao J.-i."/>
            <person name="Rice P."/>
            <person name="Nolling J."/>
            <person name="Reeve J.N."/>
        </authorList>
    </citation>
    <scope>NUCLEOTIDE SEQUENCE [LARGE SCALE GENOMIC DNA]</scope>
    <source>
        <strain evidence="3">ATCC 29096 / DSM 1053 / JCM 10044 / NBRC 100330 / Delta H</strain>
    </source>
</reference>
<accession>O26181</accession>
<evidence type="ECO:0000313" key="2">
    <source>
        <dbReference type="EMBL" id="AAB84583.1"/>
    </source>
</evidence>
<dbReference type="InParanoid" id="O26181"/>
<dbReference type="STRING" id="187420.MTH_77"/>
<dbReference type="HOGENOM" id="CLU_1881122_0_0_2"/>
<keyword evidence="3" id="KW-1185">Reference proteome</keyword>
<dbReference type="Proteomes" id="UP000005223">
    <property type="component" value="Chromosome"/>
</dbReference>
<keyword evidence="1" id="KW-1133">Transmembrane helix</keyword>